<dbReference type="EMBL" id="CAUYUJ010017279">
    <property type="protein sequence ID" value="CAK0873397.1"/>
    <property type="molecule type" value="Genomic_DNA"/>
</dbReference>
<organism evidence="2 3">
    <name type="scientific">Prorocentrum cordatum</name>
    <dbReference type="NCBI Taxonomy" id="2364126"/>
    <lineage>
        <taxon>Eukaryota</taxon>
        <taxon>Sar</taxon>
        <taxon>Alveolata</taxon>
        <taxon>Dinophyceae</taxon>
        <taxon>Prorocentrales</taxon>
        <taxon>Prorocentraceae</taxon>
        <taxon>Prorocentrum</taxon>
    </lineage>
</organism>
<proteinExistence type="predicted"/>
<feature type="region of interest" description="Disordered" evidence="1">
    <location>
        <begin position="1"/>
        <end position="42"/>
    </location>
</feature>
<protein>
    <recommendedName>
        <fullName evidence="4">Pentatricopeptide repeat-containing protein</fullName>
    </recommendedName>
</protein>
<reference evidence="2" key="1">
    <citation type="submission" date="2023-10" db="EMBL/GenBank/DDBJ databases">
        <authorList>
            <person name="Chen Y."/>
            <person name="Shah S."/>
            <person name="Dougan E. K."/>
            <person name="Thang M."/>
            <person name="Chan C."/>
        </authorList>
    </citation>
    <scope>NUCLEOTIDE SEQUENCE [LARGE SCALE GENOMIC DNA]</scope>
</reference>
<name>A0ABN9VNF0_9DINO</name>
<feature type="compositionally biased region" description="Polar residues" evidence="1">
    <location>
        <begin position="10"/>
        <end position="19"/>
    </location>
</feature>
<evidence type="ECO:0000256" key="1">
    <source>
        <dbReference type="SAM" id="MobiDB-lite"/>
    </source>
</evidence>
<sequence length="111" mass="11834">MREAMLQPNVIFNSTTPGSSRARRVSSGKRSLNLSSSSTARAGVRRPVAAAPALLSEMRGVNLEPNVIFSCSLGISACEIGEQWQPALTLLSDMWKVKLESNVTSCSPAVV</sequence>
<evidence type="ECO:0008006" key="4">
    <source>
        <dbReference type="Google" id="ProtNLM"/>
    </source>
</evidence>
<dbReference type="Proteomes" id="UP001189429">
    <property type="component" value="Unassembled WGS sequence"/>
</dbReference>
<evidence type="ECO:0000313" key="2">
    <source>
        <dbReference type="EMBL" id="CAK0873397.1"/>
    </source>
</evidence>
<keyword evidence="3" id="KW-1185">Reference proteome</keyword>
<feature type="compositionally biased region" description="Low complexity" evidence="1">
    <location>
        <begin position="28"/>
        <end position="42"/>
    </location>
</feature>
<gene>
    <name evidence="2" type="ORF">PCOR1329_LOCUS58620</name>
</gene>
<comment type="caution">
    <text evidence="2">The sequence shown here is derived from an EMBL/GenBank/DDBJ whole genome shotgun (WGS) entry which is preliminary data.</text>
</comment>
<accession>A0ABN9VNF0</accession>
<evidence type="ECO:0000313" key="3">
    <source>
        <dbReference type="Proteomes" id="UP001189429"/>
    </source>
</evidence>